<sequence length="440" mass="47717">MEAVEMSDRRPSSGVLRKVLVALGSGLLTYVVTSLGPGADISLSVLIGGVSLLVSYMVDFERRLEATESAVQKDVRETQDLVRRELRKINEATELFMGVESSAVGSDHVVQLVQSASRIVPHAPPLVAAFADGEIQRMTTLLKSLGDGGDVAYDGEDRDWLLGLTRNASATIDATSLTTVDAQGESNVDGGLWLSDLGQRYLEVQRDAVQRGVRIRRVFVLDRPEIIDDAGMREVVQLQMSLGIDVRVLDPSALTRTIRTSLLDFILFDGVVSYEVTPAARIADDSKPVIVSTRLVLRPDRVADRQQRFQDVWASARSLPETRGRHDAAGSTPMERPDPAAAAQDGRLAGHGWGGPAVRERHRQGRSTLVGGLRVLHRQRLVPRPTTADGRPRATSGQGGAGEHRGGHDGAGEPAVLRRRRRDPAARVDRCLPGQSRLGP</sequence>
<evidence type="ECO:0000256" key="1">
    <source>
        <dbReference type="SAM" id="MobiDB-lite"/>
    </source>
</evidence>
<feature type="compositionally biased region" description="Basic and acidic residues" evidence="1">
    <location>
        <begin position="402"/>
        <end position="411"/>
    </location>
</feature>
<accession>A0A6V8KW65</accession>
<feature type="domain" description="DUF6879" evidence="2">
    <location>
        <begin position="200"/>
        <end position="320"/>
    </location>
</feature>
<reference evidence="3 4" key="2">
    <citation type="submission" date="2020-03" db="EMBL/GenBank/DDBJ databases">
        <authorList>
            <person name="Ichikawa N."/>
            <person name="Kimura A."/>
            <person name="Kitahashi Y."/>
            <person name="Uohara A."/>
        </authorList>
    </citation>
    <scope>NUCLEOTIDE SEQUENCE [LARGE SCALE GENOMIC DNA]</scope>
    <source>
        <strain evidence="3 4">NBRC 108638</strain>
    </source>
</reference>
<evidence type="ECO:0000259" key="2">
    <source>
        <dbReference type="Pfam" id="PF21806"/>
    </source>
</evidence>
<reference evidence="3 4" key="1">
    <citation type="submission" date="2020-03" db="EMBL/GenBank/DDBJ databases">
        <title>Whole genome shotgun sequence of Phytohabitans rumicis NBRC 108638.</title>
        <authorList>
            <person name="Komaki H."/>
            <person name="Tamura T."/>
        </authorList>
    </citation>
    <scope>NUCLEOTIDE SEQUENCE [LARGE SCALE GENOMIC DNA]</scope>
    <source>
        <strain evidence="3 4">NBRC 108638</strain>
    </source>
</reference>
<proteinExistence type="predicted"/>
<name>A0A6V8KW65_9ACTN</name>
<dbReference type="Pfam" id="PF21806">
    <property type="entry name" value="DUF6879"/>
    <property type="match status" value="1"/>
</dbReference>
<dbReference type="EMBL" id="BLPG01000001">
    <property type="protein sequence ID" value="GFJ86549.1"/>
    <property type="molecule type" value="Genomic_DNA"/>
</dbReference>
<feature type="region of interest" description="Disordered" evidence="1">
    <location>
        <begin position="315"/>
        <end position="440"/>
    </location>
</feature>
<dbReference type="Proteomes" id="UP000482960">
    <property type="component" value="Unassembled WGS sequence"/>
</dbReference>
<comment type="caution">
    <text evidence="3">The sequence shown here is derived from an EMBL/GenBank/DDBJ whole genome shotgun (WGS) entry which is preliminary data.</text>
</comment>
<dbReference type="AlphaFoldDB" id="A0A6V8KW65"/>
<protein>
    <recommendedName>
        <fullName evidence="2">DUF6879 domain-containing protein</fullName>
    </recommendedName>
</protein>
<keyword evidence="4" id="KW-1185">Reference proteome</keyword>
<dbReference type="InterPro" id="IPR049244">
    <property type="entry name" value="DUF6879"/>
</dbReference>
<evidence type="ECO:0000313" key="4">
    <source>
        <dbReference type="Proteomes" id="UP000482960"/>
    </source>
</evidence>
<gene>
    <name evidence="3" type="ORF">Prum_001910</name>
</gene>
<evidence type="ECO:0000313" key="3">
    <source>
        <dbReference type="EMBL" id="GFJ86549.1"/>
    </source>
</evidence>
<organism evidence="3 4">
    <name type="scientific">Phytohabitans rumicis</name>
    <dbReference type="NCBI Taxonomy" id="1076125"/>
    <lineage>
        <taxon>Bacteria</taxon>
        <taxon>Bacillati</taxon>
        <taxon>Actinomycetota</taxon>
        <taxon>Actinomycetes</taxon>
        <taxon>Micromonosporales</taxon>
        <taxon>Micromonosporaceae</taxon>
    </lineage>
</organism>